<organism evidence="1 2">
    <name type="scientific">Spirobacillus cienkowskii</name>
    <dbReference type="NCBI Taxonomy" id="495820"/>
    <lineage>
        <taxon>Bacteria</taxon>
        <taxon>Pseudomonadati</taxon>
        <taxon>Bdellovibrionota</taxon>
        <taxon>Oligoflexia</taxon>
        <taxon>Silvanigrellales</taxon>
        <taxon>Spirobacillus</taxon>
    </lineage>
</organism>
<sequence>MPQYPFIFIGSILAILSINIGCKSPDSSSKSRLQGKKNESLNQTPLENTLNIKLHNFPNIMAVNSKSGFFYAETERNTQGSTLQNNPEYKIRITDSSGATVQLLTMSEVPNSNPTLFYFTVPASFSHGKYTAIVYPKDSPNTQEYYHFEVGDEQKLDPTTIESMQIQSLQQFKLTDGFKIPPGQCIDLLVTAKTNINKTVYNVTNDNWYTKNDLVLTAGFGKWTGNENGFSLFTDDMKICAYSVDKTKGKKRDTKFLPGSNLTANFSISYNDVITSRVNFSTTVQTSTQENSVLKTNLSLDTDSNTSESEKLPPLEALVAEKELPIPEPLVPSEVVP</sequence>
<feature type="non-terminal residue" evidence="1">
    <location>
        <position position="337"/>
    </location>
</feature>
<dbReference type="AlphaFoldDB" id="A0A369KKK3"/>
<proteinExistence type="predicted"/>
<name>A0A369KKK3_9BACT</name>
<keyword evidence="2" id="KW-1185">Reference proteome</keyword>
<evidence type="ECO:0000313" key="2">
    <source>
        <dbReference type="Proteomes" id="UP000253934"/>
    </source>
</evidence>
<comment type="caution">
    <text evidence="1">The sequence shown here is derived from an EMBL/GenBank/DDBJ whole genome shotgun (WGS) entry which is preliminary data.</text>
</comment>
<evidence type="ECO:0000313" key="1">
    <source>
        <dbReference type="EMBL" id="RDB35151.1"/>
    </source>
</evidence>
<dbReference type="EMBL" id="QOVW01000100">
    <property type="protein sequence ID" value="RDB35151.1"/>
    <property type="molecule type" value="Genomic_DNA"/>
</dbReference>
<dbReference type="Proteomes" id="UP000253934">
    <property type="component" value="Unassembled WGS sequence"/>
</dbReference>
<protein>
    <submittedName>
        <fullName evidence="1">Uncharacterized protein</fullName>
    </submittedName>
</protein>
<accession>A0A369KKK3</accession>
<reference evidence="1" key="1">
    <citation type="submission" date="2018-04" db="EMBL/GenBank/DDBJ databases">
        <title>Draft genome sequence of the Candidatus Spirobacillus cienkowskii, a pathogen of freshwater Daphnia species, reconstructed from hemolymph metagenomic reads.</title>
        <authorList>
            <person name="Bresciani L."/>
            <person name="Lemos L.N."/>
            <person name="Wale N."/>
            <person name="Lin J.Y."/>
            <person name="Fernandes G.R."/>
            <person name="Duffy M.A."/>
            <person name="Rodrigues J.M."/>
        </authorList>
    </citation>
    <scope>NUCLEOTIDE SEQUENCE [LARGE SCALE GENOMIC DNA]</scope>
    <source>
        <strain evidence="1">Binning01</strain>
    </source>
</reference>
<gene>
    <name evidence="1" type="ORF">DCC88_11580</name>
</gene>